<evidence type="ECO:0000313" key="5">
    <source>
        <dbReference type="EMBL" id="TPG34473.1"/>
    </source>
</evidence>
<dbReference type="PANTHER" id="PTHR30349:SF41">
    <property type="entry name" value="INTEGRASE_RECOMBINASE PROTEIN MJ0367-RELATED"/>
    <property type="match status" value="1"/>
</dbReference>
<proteinExistence type="inferred from homology"/>
<evidence type="ECO:0000256" key="3">
    <source>
        <dbReference type="ARBA" id="ARBA00023172"/>
    </source>
</evidence>
<dbReference type="OrthoDB" id="4326943at2"/>
<dbReference type="InterPro" id="IPR013762">
    <property type="entry name" value="Integrase-like_cat_sf"/>
</dbReference>
<dbReference type="CDD" id="cd01189">
    <property type="entry name" value="INT_ICEBs1_C_like"/>
    <property type="match status" value="1"/>
</dbReference>
<evidence type="ECO:0000259" key="4">
    <source>
        <dbReference type="PROSITE" id="PS51898"/>
    </source>
</evidence>
<evidence type="ECO:0000256" key="2">
    <source>
        <dbReference type="ARBA" id="ARBA00023125"/>
    </source>
</evidence>
<comment type="similarity">
    <text evidence="1">Belongs to the 'phage' integrase family.</text>
</comment>
<dbReference type="InterPro" id="IPR010998">
    <property type="entry name" value="Integrase_recombinase_N"/>
</dbReference>
<dbReference type="EMBL" id="RCZG01000004">
    <property type="protein sequence ID" value="TPG34473.1"/>
    <property type="molecule type" value="Genomic_DNA"/>
</dbReference>
<dbReference type="PROSITE" id="PS51898">
    <property type="entry name" value="TYR_RECOMBINASE"/>
    <property type="match status" value="1"/>
</dbReference>
<dbReference type="GO" id="GO:0003677">
    <property type="term" value="F:DNA binding"/>
    <property type="evidence" value="ECO:0007669"/>
    <property type="project" value="UniProtKB-KW"/>
</dbReference>
<keyword evidence="2" id="KW-0238">DNA-binding</keyword>
<evidence type="ECO:0000256" key="1">
    <source>
        <dbReference type="ARBA" id="ARBA00008857"/>
    </source>
</evidence>
<reference evidence="5 6" key="1">
    <citation type="journal article" date="2019" name="Environ. Microbiol.">
        <title>Species interactions and distinct microbial communities in high Arctic permafrost affected cryosols are associated with the CH4 and CO2 gas fluxes.</title>
        <authorList>
            <person name="Altshuler I."/>
            <person name="Hamel J."/>
            <person name="Turney S."/>
            <person name="Magnuson E."/>
            <person name="Levesque R."/>
            <person name="Greer C."/>
            <person name="Whyte L.G."/>
        </authorList>
    </citation>
    <scope>NUCLEOTIDE SEQUENCE [LARGE SCALE GENOMIC DNA]</scope>
    <source>
        <strain evidence="5 6">S5.20</strain>
    </source>
</reference>
<dbReference type="PANTHER" id="PTHR30349">
    <property type="entry name" value="PHAGE INTEGRASE-RELATED"/>
    <property type="match status" value="1"/>
</dbReference>
<sequence length="442" mass="50013">MKGSVYQRGSKWTYRFRAPERDPSTGEYPTISKGGFLTEKEAWKSCREAMREADQGRVVRPSTRTVAQFLTEWFVAVEASMDATTWQNWKDYAKSYVVPHIGAEKLQRLDEPQLLRLYAKLLTEGRIKKDRNFAMYRYWLTHKVDAAPPGPRDVSNACGTTIHAARAAVRRYQAGIVPQRVDPGLAPKTVRNIHAMIHRALVDAVAWKYTAHNPAANVRPPKRSRARRTVWNPEDIQKFLRASSRDRFAALFLLELTTGIRRGQICGLRWYDVDLRAREITVHDNRVVVGGHARDKAGGKTHNADQTIAIDRTTAAALQKWRELQDEERKFFGTDYHPGNYVFTFQDGRPPHPDSVRQRFDRLAAAAGLERITFHDLRHSYATAALKAGVSPKIVSERIGHADVGFFLQTYAHVLKNDDRDAAEQAAAFLIGDGYGSSVASE</sequence>
<dbReference type="InterPro" id="IPR011010">
    <property type="entry name" value="DNA_brk_join_enz"/>
</dbReference>
<dbReference type="GO" id="GO:0006310">
    <property type="term" value="P:DNA recombination"/>
    <property type="evidence" value="ECO:0007669"/>
    <property type="project" value="UniProtKB-KW"/>
</dbReference>
<protein>
    <submittedName>
        <fullName evidence="5">Site-specific integrase</fullName>
    </submittedName>
</protein>
<name>A0A502E9Z9_9MYCO</name>
<evidence type="ECO:0000313" key="6">
    <source>
        <dbReference type="Proteomes" id="UP000320095"/>
    </source>
</evidence>
<dbReference type="Gene3D" id="1.10.150.130">
    <property type="match status" value="1"/>
</dbReference>
<dbReference type="InterPro" id="IPR002104">
    <property type="entry name" value="Integrase_catalytic"/>
</dbReference>
<organism evidence="5 6">
    <name type="scientific">Mycolicibacterium hodleri</name>
    <dbReference type="NCBI Taxonomy" id="49897"/>
    <lineage>
        <taxon>Bacteria</taxon>
        <taxon>Bacillati</taxon>
        <taxon>Actinomycetota</taxon>
        <taxon>Actinomycetes</taxon>
        <taxon>Mycobacteriales</taxon>
        <taxon>Mycobacteriaceae</taxon>
        <taxon>Mycolicibacterium</taxon>
    </lineage>
</organism>
<dbReference type="Proteomes" id="UP000320095">
    <property type="component" value="Unassembled WGS sequence"/>
</dbReference>
<gene>
    <name evidence="5" type="ORF">EAH80_13060</name>
</gene>
<dbReference type="SUPFAM" id="SSF56349">
    <property type="entry name" value="DNA breaking-rejoining enzymes"/>
    <property type="match status" value="1"/>
</dbReference>
<dbReference type="InterPro" id="IPR028259">
    <property type="entry name" value="AP2-like_int_N"/>
</dbReference>
<feature type="domain" description="Tyr recombinase" evidence="4">
    <location>
        <begin position="226"/>
        <end position="424"/>
    </location>
</feature>
<dbReference type="GO" id="GO:0015074">
    <property type="term" value="P:DNA integration"/>
    <property type="evidence" value="ECO:0007669"/>
    <property type="project" value="InterPro"/>
</dbReference>
<comment type="caution">
    <text evidence="5">The sequence shown here is derived from an EMBL/GenBank/DDBJ whole genome shotgun (WGS) entry which is preliminary data.</text>
</comment>
<dbReference type="AlphaFoldDB" id="A0A502E9Z9"/>
<dbReference type="Pfam" id="PF00589">
    <property type="entry name" value="Phage_integrase"/>
    <property type="match status" value="1"/>
</dbReference>
<keyword evidence="6" id="KW-1185">Reference proteome</keyword>
<dbReference type="InterPro" id="IPR050090">
    <property type="entry name" value="Tyrosine_recombinase_XerCD"/>
</dbReference>
<dbReference type="Pfam" id="PF14657">
    <property type="entry name" value="Arm-DNA-bind_4"/>
    <property type="match status" value="1"/>
</dbReference>
<dbReference type="Gene3D" id="1.10.443.10">
    <property type="entry name" value="Intergrase catalytic core"/>
    <property type="match status" value="1"/>
</dbReference>
<dbReference type="RefSeq" id="WP_140691229.1">
    <property type="nucleotide sequence ID" value="NZ_RCZG01000004.1"/>
</dbReference>
<accession>A0A502E9Z9</accession>
<keyword evidence="3" id="KW-0233">DNA recombination</keyword>